<evidence type="ECO:0000313" key="2">
    <source>
        <dbReference type="Proteomes" id="UP000626982"/>
    </source>
</evidence>
<dbReference type="SUPFAM" id="SSF52980">
    <property type="entry name" value="Restriction endonuclease-like"/>
    <property type="match status" value="1"/>
</dbReference>
<dbReference type="InterPro" id="IPR011335">
    <property type="entry name" value="Restrct_endonuc-II-like"/>
</dbReference>
<protein>
    <recommendedName>
        <fullName evidence="3">DUF559 domain-containing protein</fullName>
    </recommendedName>
</protein>
<sequence length="289" mass="31404">MRSEHAFTVRDALDSGMTPAELRSAAWDAPARGVRTAPAAPGGLLDAIRALAADDQYFSHTTAALIHGMPLPRRLEEDPRVHLASPTGAGRMRRPGVVGHRLKSEVVLIDGARVEAPADAFVHLATLLSVDELVAIGDWLVSPQRSQPSSVEELAAAIRRYAGARGLAKARRALAQVRVGAESPRETAMRLLVVRAGLPAPVLQHEVRDAFGLFVGRLDLAWPALRLAVEYDGEHHFASAEAMERDVARLRELRRLGWTIIQVTKRDLRDGGRQIVRTIAEAFASCAAR</sequence>
<evidence type="ECO:0000313" key="1">
    <source>
        <dbReference type="EMBL" id="GGN83734.1"/>
    </source>
</evidence>
<comment type="caution">
    <text evidence="1">The sequence shown here is derived from an EMBL/GenBank/DDBJ whole genome shotgun (WGS) entry which is preliminary data.</text>
</comment>
<evidence type="ECO:0008006" key="3">
    <source>
        <dbReference type="Google" id="ProtNLM"/>
    </source>
</evidence>
<name>A0ABQ2KHJ6_9MICO</name>
<proteinExistence type="predicted"/>
<dbReference type="RefSeq" id="WP_188717546.1">
    <property type="nucleotide sequence ID" value="NZ_BAABBD010000002.1"/>
</dbReference>
<accession>A0ABQ2KHJ6</accession>
<dbReference type="EMBL" id="BMLM01000001">
    <property type="protein sequence ID" value="GGN83734.1"/>
    <property type="molecule type" value="Genomic_DNA"/>
</dbReference>
<keyword evidence="2" id="KW-1185">Reference proteome</keyword>
<gene>
    <name evidence="1" type="ORF">GCM10010968_14820</name>
</gene>
<organism evidence="1 2">
    <name type="scientific">Agrococcus terreus</name>
    <dbReference type="NCBI Taxonomy" id="574649"/>
    <lineage>
        <taxon>Bacteria</taxon>
        <taxon>Bacillati</taxon>
        <taxon>Actinomycetota</taxon>
        <taxon>Actinomycetes</taxon>
        <taxon>Micrococcales</taxon>
        <taxon>Microbacteriaceae</taxon>
        <taxon>Agrococcus</taxon>
    </lineage>
</organism>
<dbReference type="Proteomes" id="UP000626982">
    <property type="component" value="Unassembled WGS sequence"/>
</dbReference>
<dbReference type="Gene3D" id="3.40.960.10">
    <property type="entry name" value="VSR Endonuclease"/>
    <property type="match status" value="1"/>
</dbReference>
<reference evidence="2" key="1">
    <citation type="journal article" date="2019" name="Int. J. Syst. Evol. Microbiol.">
        <title>The Global Catalogue of Microorganisms (GCM) 10K type strain sequencing project: providing services to taxonomists for standard genome sequencing and annotation.</title>
        <authorList>
            <consortium name="The Broad Institute Genomics Platform"/>
            <consortium name="The Broad Institute Genome Sequencing Center for Infectious Disease"/>
            <person name="Wu L."/>
            <person name="Ma J."/>
        </authorList>
    </citation>
    <scope>NUCLEOTIDE SEQUENCE [LARGE SCALE GENOMIC DNA]</scope>
    <source>
        <strain evidence="2">CGMCC 1.6960</strain>
    </source>
</reference>